<proteinExistence type="predicted"/>
<evidence type="ECO:0000313" key="5">
    <source>
        <dbReference type="EMBL" id="ABZ07560.1"/>
    </source>
</evidence>
<dbReference type="InterPro" id="IPR001509">
    <property type="entry name" value="Epimerase_deHydtase"/>
</dbReference>
<name>B3T4Q0_9ZZZZ</name>
<dbReference type="EMBL" id="EU016603">
    <property type="protein sequence ID" value="ABZ07560.1"/>
    <property type="molecule type" value="Genomic_DNA"/>
</dbReference>
<feature type="domain" description="NAD-dependent epimerase/dehydratase" evidence="2">
    <location>
        <begin position="186"/>
        <end position="401"/>
    </location>
</feature>
<feature type="domain" description="Coenzyme Q-binding protein COQ10 START" evidence="3">
    <location>
        <begin position="41"/>
        <end position="161"/>
    </location>
</feature>
<sequence>MCSRRRATRSEALHGLRSPATRLMARRPLAGVELFEREVEIAAPVEQLFGWHERPGAFERLVPPFDPVTLLHREGDLQSGRVELRVRAPFGRKWVARHHGYIRQRQFIDTLERGPLRHWEHTHLFEPLREGRSLLRDLVEYEAPFGALGRTVGGVEQRIAQLFGYRHHVTRHDVEAHRRFPGRLRVAITGASGLIGSALVPLLTAGGHAVSRMVRRTPRAGEIEWSPTRHYVGPLEGHDAVVHLAGENVGALLRWSPAKRRAIHESRIAGTRLLAEHLAAMVVPPRTLICASAIGWYGDRGDELLNEDAPAGDDFFARVVRDWEAACEPALAAGIRVVNLRFGIVLSPQDGALPRMLPPFFAPLAGGSIGGGQQWWSWVALDDAIGAIHHALCDQRLRGPHNVVAGAVRQRDFAATIGKVLRRPAVIPLPRFVVSGAMGEMGRSLLLDSTRVSSERLAARDYRLRLPELEGALRHLLGRREFEA</sequence>
<dbReference type="InterPro" id="IPR005031">
    <property type="entry name" value="COQ10_START"/>
</dbReference>
<evidence type="ECO:0000259" key="3">
    <source>
        <dbReference type="Pfam" id="PF03364"/>
    </source>
</evidence>
<organism evidence="5">
    <name type="scientific">uncultured marine microorganism HF4000_ANIW137J11</name>
    <dbReference type="NCBI Taxonomy" id="455532"/>
    <lineage>
        <taxon>unclassified sequences</taxon>
        <taxon>environmental samples</taxon>
    </lineage>
</organism>
<dbReference type="NCBIfam" id="TIGR01777">
    <property type="entry name" value="yfcH"/>
    <property type="match status" value="1"/>
</dbReference>
<dbReference type="Pfam" id="PF03364">
    <property type="entry name" value="Polyketide_cyc"/>
    <property type="match status" value="1"/>
</dbReference>
<dbReference type="InterPro" id="IPR036291">
    <property type="entry name" value="NAD(P)-bd_dom_sf"/>
</dbReference>
<evidence type="ECO:0000259" key="4">
    <source>
        <dbReference type="Pfam" id="PF08338"/>
    </source>
</evidence>
<evidence type="ECO:0000256" key="1">
    <source>
        <dbReference type="SAM" id="Phobius"/>
    </source>
</evidence>
<dbReference type="SUPFAM" id="SSF51735">
    <property type="entry name" value="NAD(P)-binding Rossmann-fold domains"/>
    <property type="match status" value="1"/>
</dbReference>
<evidence type="ECO:0008006" key="6">
    <source>
        <dbReference type="Google" id="ProtNLM"/>
    </source>
</evidence>
<dbReference type="Gene3D" id="3.30.530.20">
    <property type="match status" value="1"/>
</dbReference>
<keyword evidence="1" id="KW-0472">Membrane</keyword>
<accession>B3T4Q0</accession>
<dbReference type="AlphaFoldDB" id="B3T4Q0"/>
<dbReference type="CDD" id="cd07820">
    <property type="entry name" value="SRPBCC_3"/>
    <property type="match status" value="1"/>
</dbReference>
<protein>
    <recommendedName>
        <fullName evidence="6">NAD dependent epimerase/dehydratase family protein</fullName>
    </recommendedName>
</protein>
<dbReference type="Pfam" id="PF08338">
    <property type="entry name" value="DUF1731"/>
    <property type="match status" value="1"/>
</dbReference>
<gene>
    <name evidence="5" type="ORF">ALOHA_HF4000ANIW137J11ctg1g13</name>
</gene>
<dbReference type="PANTHER" id="PTHR11092:SF0">
    <property type="entry name" value="EPIMERASE FAMILY PROTEIN SDR39U1"/>
    <property type="match status" value="1"/>
</dbReference>
<dbReference type="InterPro" id="IPR013549">
    <property type="entry name" value="DUF1731"/>
</dbReference>
<evidence type="ECO:0000259" key="2">
    <source>
        <dbReference type="Pfam" id="PF01370"/>
    </source>
</evidence>
<dbReference type="Gene3D" id="3.40.50.720">
    <property type="entry name" value="NAD(P)-binding Rossmann-like Domain"/>
    <property type="match status" value="1"/>
</dbReference>
<dbReference type="PANTHER" id="PTHR11092">
    <property type="entry name" value="SUGAR NUCLEOTIDE EPIMERASE RELATED"/>
    <property type="match status" value="1"/>
</dbReference>
<dbReference type="Pfam" id="PF01370">
    <property type="entry name" value="Epimerase"/>
    <property type="match status" value="1"/>
</dbReference>
<feature type="domain" description="DUF1731" evidence="4">
    <location>
        <begin position="429"/>
        <end position="476"/>
    </location>
</feature>
<keyword evidence="1" id="KW-0812">Transmembrane</keyword>
<feature type="transmembrane region" description="Helical" evidence="1">
    <location>
        <begin position="186"/>
        <end position="210"/>
    </location>
</feature>
<dbReference type="SUPFAM" id="SSF55961">
    <property type="entry name" value="Bet v1-like"/>
    <property type="match status" value="1"/>
</dbReference>
<dbReference type="InterPro" id="IPR010099">
    <property type="entry name" value="SDR39U1"/>
</dbReference>
<reference evidence="5" key="1">
    <citation type="journal article" date="2008" name="ISME J.">
        <title>Genomic patterns of recombination, clonal divergence and environment in marine microbial populations.</title>
        <authorList>
            <person name="Konstantinidis K.T."/>
            <person name="Delong E.F."/>
        </authorList>
    </citation>
    <scope>NUCLEOTIDE SEQUENCE</scope>
</reference>
<dbReference type="InterPro" id="IPR023393">
    <property type="entry name" value="START-like_dom_sf"/>
</dbReference>
<keyword evidence="1" id="KW-1133">Transmembrane helix</keyword>